<keyword evidence="4" id="KW-0456">Lyase</keyword>
<protein>
    <submittedName>
        <fullName evidence="8">PHA2</fullName>
    </submittedName>
</protein>
<dbReference type="InterPro" id="IPR001086">
    <property type="entry name" value="Preph_deHydtase"/>
</dbReference>
<dbReference type="SUPFAM" id="SSF53850">
    <property type="entry name" value="Periplasmic binding protein-like II"/>
    <property type="match status" value="1"/>
</dbReference>
<accession>A0AAI9WZ82</accession>
<feature type="domain" description="ACT" evidence="7">
    <location>
        <begin position="186"/>
        <end position="263"/>
    </location>
</feature>
<dbReference type="CDD" id="cd04905">
    <property type="entry name" value="ACT_CM-PDT"/>
    <property type="match status" value="1"/>
</dbReference>
<dbReference type="InterPro" id="IPR002912">
    <property type="entry name" value="ACT_dom"/>
</dbReference>
<proteinExistence type="predicted"/>
<dbReference type="PANTHER" id="PTHR21022">
    <property type="entry name" value="PREPHENATE DEHYDRATASE P PROTEIN"/>
    <property type="match status" value="1"/>
</dbReference>
<dbReference type="PANTHER" id="PTHR21022:SF19">
    <property type="entry name" value="PREPHENATE DEHYDRATASE-RELATED"/>
    <property type="match status" value="1"/>
</dbReference>
<evidence type="ECO:0000256" key="5">
    <source>
        <dbReference type="ARBA" id="ARBA00029440"/>
    </source>
</evidence>
<dbReference type="InterPro" id="IPR018528">
    <property type="entry name" value="Preph_deHydtase_CS"/>
</dbReference>
<dbReference type="PROSITE" id="PS00857">
    <property type="entry name" value="PREPHENATE_DEHYDR_1"/>
    <property type="match status" value="1"/>
</dbReference>
<evidence type="ECO:0000259" key="7">
    <source>
        <dbReference type="PROSITE" id="PS51671"/>
    </source>
</evidence>
<dbReference type="AlphaFoldDB" id="A0AAI9WZ82"/>
<dbReference type="GO" id="GO:0004664">
    <property type="term" value="F:prephenate dehydratase activity"/>
    <property type="evidence" value="ECO:0007669"/>
    <property type="project" value="InterPro"/>
</dbReference>
<dbReference type="CDD" id="cd13532">
    <property type="entry name" value="PBP2_PDT_like"/>
    <property type="match status" value="1"/>
</dbReference>
<dbReference type="EMBL" id="JAHUZD010000028">
    <property type="protein sequence ID" value="KAI3405635.2"/>
    <property type="molecule type" value="Genomic_DNA"/>
</dbReference>
<dbReference type="PROSITE" id="PS51671">
    <property type="entry name" value="ACT"/>
    <property type="match status" value="1"/>
</dbReference>
<comment type="caution">
    <text evidence="8">The sequence shown here is derived from an EMBL/GenBank/DDBJ whole genome shotgun (WGS) entry which is preliminary data.</text>
</comment>
<evidence type="ECO:0000259" key="6">
    <source>
        <dbReference type="PROSITE" id="PS51171"/>
    </source>
</evidence>
<dbReference type="Proteomes" id="UP001202479">
    <property type="component" value="Unassembled WGS sequence"/>
</dbReference>
<dbReference type="GO" id="GO:0009094">
    <property type="term" value="P:L-phenylalanine biosynthetic process"/>
    <property type="evidence" value="ECO:0007669"/>
    <property type="project" value="UniProtKB-KW"/>
</dbReference>
<reference evidence="8" key="1">
    <citation type="journal article" date="2022" name="DNA Res.">
        <title>Genome analysis of five recently described species of the CUG-Ser clade uncovers Candida theae as a new hybrid lineage with pathogenic potential in the Candida parapsilosis species complex.</title>
        <authorList>
            <person name="Mixao V."/>
            <person name="Del Olmo V."/>
            <person name="Hegedusova E."/>
            <person name="Saus E."/>
            <person name="Pryszcz L."/>
            <person name="Cillingova A."/>
            <person name="Nosek J."/>
            <person name="Gabaldon T."/>
        </authorList>
    </citation>
    <scope>NUCLEOTIDE SEQUENCE</scope>
    <source>
        <strain evidence="8">CBS 10844</strain>
    </source>
</reference>
<dbReference type="RefSeq" id="XP_049181380.1">
    <property type="nucleotide sequence ID" value="XM_049322799.1"/>
</dbReference>
<dbReference type="FunFam" id="3.40.190.10:FF:000254">
    <property type="entry name" value="Prephenate dehydratase"/>
    <property type="match status" value="1"/>
</dbReference>
<organism evidence="8 9">
    <name type="scientific">Candida oxycetoniae</name>
    <dbReference type="NCBI Taxonomy" id="497107"/>
    <lineage>
        <taxon>Eukaryota</taxon>
        <taxon>Fungi</taxon>
        <taxon>Dikarya</taxon>
        <taxon>Ascomycota</taxon>
        <taxon>Saccharomycotina</taxon>
        <taxon>Pichiomycetes</taxon>
        <taxon>Debaryomycetaceae</taxon>
        <taxon>Candida/Lodderomyces clade</taxon>
        <taxon>Candida</taxon>
    </lineage>
</organism>
<feature type="domain" description="Prephenate dehydratase" evidence="6">
    <location>
        <begin position="2"/>
        <end position="191"/>
    </location>
</feature>
<dbReference type="InterPro" id="IPR045865">
    <property type="entry name" value="ACT-like_dom_sf"/>
</dbReference>
<dbReference type="GO" id="GO:0005737">
    <property type="term" value="C:cytoplasm"/>
    <property type="evidence" value="ECO:0007669"/>
    <property type="project" value="TreeGrafter"/>
</dbReference>
<comment type="pathway">
    <text evidence="5">Amino-acid biosynthesis.</text>
</comment>
<dbReference type="SUPFAM" id="SSF55021">
    <property type="entry name" value="ACT-like"/>
    <property type="match status" value="1"/>
</dbReference>
<keyword evidence="1" id="KW-0028">Amino-acid biosynthesis</keyword>
<evidence type="ECO:0000313" key="8">
    <source>
        <dbReference type="EMBL" id="KAI3405635.2"/>
    </source>
</evidence>
<gene>
    <name evidence="8" type="ORF">KGF56_001653</name>
</gene>
<evidence type="ECO:0000313" key="9">
    <source>
        <dbReference type="Proteomes" id="UP001202479"/>
    </source>
</evidence>
<evidence type="ECO:0000256" key="1">
    <source>
        <dbReference type="ARBA" id="ARBA00022605"/>
    </source>
</evidence>
<keyword evidence="9" id="KW-1185">Reference proteome</keyword>
<keyword evidence="3" id="KW-0584">Phenylalanine biosynthesis</keyword>
<dbReference type="Gene3D" id="3.40.190.10">
    <property type="entry name" value="Periplasmic binding protein-like II"/>
    <property type="match status" value="2"/>
</dbReference>
<dbReference type="Gene3D" id="3.30.70.260">
    <property type="match status" value="1"/>
</dbReference>
<sequence>MKVAFLGPEGTYTHQAVIQQFGIEEDVEIIPKKSIAECFEAINSRQVDYTVVPFENSTNGQVVFTYDLFRDWFFDSTKECRFRIVGEQFVPIHHNLLGYGSVQEIETIYSHPQIASQNRDNKRIAAISSKMSAKLYDLPIIVKGIEDNASNTTRFLVLGYNNPPKHNDVTEGKAKAKEEEEKITSLMFTLPDDSPGALCDILFKFKQAEINLTSINSRPANLQPWQYVFFVEAASEINTSVLKSLQESCLALVVLGTFDRNKC</sequence>
<evidence type="ECO:0000256" key="2">
    <source>
        <dbReference type="ARBA" id="ARBA00023141"/>
    </source>
</evidence>
<dbReference type="GeneID" id="73379270"/>
<dbReference type="PROSITE" id="PS51171">
    <property type="entry name" value="PREPHENATE_DEHYDR_3"/>
    <property type="match status" value="1"/>
</dbReference>
<evidence type="ECO:0000256" key="3">
    <source>
        <dbReference type="ARBA" id="ARBA00023222"/>
    </source>
</evidence>
<name>A0AAI9WZ82_9ASCO</name>
<dbReference type="Pfam" id="PF00800">
    <property type="entry name" value="PDT"/>
    <property type="match status" value="1"/>
</dbReference>
<keyword evidence="2" id="KW-0057">Aromatic amino acid biosynthesis</keyword>
<evidence type="ECO:0000256" key="4">
    <source>
        <dbReference type="ARBA" id="ARBA00023239"/>
    </source>
</evidence>